<dbReference type="EMBL" id="SHKW01000001">
    <property type="protein sequence ID" value="RZU41709.1"/>
    <property type="molecule type" value="Genomic_DNA"/>
</dbReference>
<organism evidence="1 2">
    <name type="scientific">Edaphobacter modestus</name>
    <dbReference type="NCBI Taxonomy" id="388466"/>
    <lineage>
        <taxon>Bacteria</taxon>
        <taxon>Pseudomonadati</taxon>
        <taxon>Acidobacteriota</taxon>
        <taxon>Terriglobia</taxon>
        <taxon>Terriglobales</taxon>
        <taxon>Acidobacteriaceae</taxon>
        <taxon>Edaphobacter</taxon>
    </lineage>
</organism>
<sequence>MLHWNNIENNLPDESAAMHLDRICAHFVWRLEFDSSKNETLQIFFEEEGPAGGFRIERLTTQWQASFSDVWRRIADSNSR</sequence>
<accession>A0A4Q7YX96</accession>
<name>A0A4Q7YX96_9BACT</name>
<evidence type="ECO:0000313" key="2">
    <source>
        <dbReference type="Proteomes" id="UP000292958"/>
    </source>
</evidence>
<gene>
    <name evidence="1" type="ORF">BDD14_3237</name>
</gene>
<reference evidence="1 2" key="1">
    <citation type="submission" date="2019-02" db="EMBL/GenBank/DDBJ databases">
        <title>Genomic Encyclopedia of Archaeal and Bacterial Type Strains, Phase II (KMG-II): from individual species to whole genera.</title>
        <authorList>
            <person name="Goeker M."/>
        </authorList>
    </citation>
    <scope>NUCLEOTIDE SEQUENCE [LARGE SCALE GENOMIC DNA]</scope>
    <source>
        <strain evidence="1 2">DSM 18101</strain>
    </source>
</reference>
<dbReference type="Proteomes" id="UP000292958">
    <property type="component" value="Unassembled WGS sequence"/>
</dbReference>
<evidence type="ECO:0000313" key="1">
    <source>
        <dbReference type="EMBL" id="RZU41709.1"/>
    </source>
</evidence>
<proteinExistence type="predicted"/>
<keyword evidence="2" id="KW-1185">Reference proteome</keyword>
<comment type="caution">
    <text evidence="1">The sequence shown here is derived from an EMBL/GenBank/DDBJ whole genome shotgun (WGS) entry which is preliminary data.</text>
</comment>
<protein>
    <submittedName>
        <fullName evidence="1">Uncharacterized protein</fullName>
    </submittedName>
</protein>
<dbReference type="AlphaFoldDB" id="A0A4Q7YX96"/>